<comment type="subcellular location">
    <subcellularLocation>
        <location evidence="1">Nucleus</location>
    </subcellularLocation>
</comment>
<dbReference type="GO" id="GO:0046872">
    <property type="term" value="F:metal ion binding"/>
    <property type="evidence" value="ECO:0007669"/>
    <property type="project" value="UniProtKB-KW"/>
</dbReference>
<name>A0AAD5UJ84_9FUNG</name>
<organism evidence="5 6">
    <name type="scientific">Boothiomyces macroporosus</name>
    <dbReference type="NCBI Taxonomy" id="261099"/>
    <lineage>
        <taxon>Eukaryota</taxon>
        <taxon>Fungi</taxon>
        <taxon>Fungi incertae sedis</taxon>
        <taxon>Chytridiomycota</taxon>
        <taxon>Chytridiomycota incertae sedis</taxon>
        <taxon>Chytridiomycetes</taxon>
        <taxon>Rhizophydiales</taxon>
        <taxon>Terramycetaceae</taxon>
        <taxon>Boothiomyces</taxon>
    </lineage>
</organism>
<evidence type="ECO:0008006" key="7">
    <source>
        <dbReference type="Google" id="ProtNLM"/>
    </source>
</evidence>
<dbReference type="PANTHER" id="PTHR46910:SF3">
    <property type="entry name" value="HALOTOLERANCE PROTEIN 9-RELATED"/>
    <property type="match status" value="1"/>
</dbReference>
<dbReference type="GO" id="GO:0005634">
    <property type="term" value="C:nucleus"/>
    <property type="evidence" value="ECO:0007669"/>
    <property type="project" value="UniProtKB-SubCell"/>
</dbReference>
<evidence type="ECO:0000313" key="6">
    <source>
        <dbReference type="Proteomes" id="UP001210925"/>
    </source>
</evidence>
<evidence type="ECO:0000256" key="1">
    <source>
        <dbReference type="ARBA" id="ARBA00004123"/>
    </source>
</evidence>
<dbReference type="CDD" id="cd12148">
    <property type="entry name" value="fungal_TF_MHR"/>
    <property type="match status" value="1"/>
</dbReference>
<sequence>MTGNIRSNDEMVPLYAGLAKEKQFYFVSSKNISYIKQDGSVQLDRISQRKVVYYQLPPDITLDAYLDLFLPKFVKAGGMAINPDNILAIYPTGPDSTGIDMICARAADVSPLSRTVITHASESQTLKVKLDCAYLLQQFNSKCFESSRNIFPTADIGFGQKLNYQHNEDPTGNNQSAKQVLEKDVYPVKNAKIKAPGCFTGIRQSPLVDQPLTFDLNGEFAEKLFLEYIADSSSMAVQGWQSASQSCPILKYSARGLGYDLLGQHQNASKSLKFASQYLTQVISCHSITAVQGLNRFDEGAAYYKYAIQMAKEIGINREERLETICSTEPGKEEIRKLWWYIYTLDQFFKIRDCSILQDCDNGLFLPESKEPPAIVDRTLQLGMLILSSSELFTPPFETESILACRILLVRILGKILHFINAYHEQENKVNIKYVISVLEGSLQLWWNNLPAAFKEYLHSGEPLRGKGLKVMETALLYNFARAFVITPLILNHNANSKDLKPYVQFVSIAKDNTELLNAANNSGPSFPIPPPTYILSVYHLTILIYLNTTFELPASLSLQLQLALYQHLNFLKEVLRSTGNGLLIILSTSLGYLKKFPRLHNLAMNFLNDNMLEWSNKPLFGQTEPVNERIPNYFEFIKDPE</sequence>
<proteinExistence type="predicted"/>
<dbReference type="PANTHER" id="PTHR46910">
    <property type="entry name" value="TRANSCRIPTION FACTOR PDR1"/>
    <property type="match status" value="1"/>
</dbReference>
<protein>
    <recommendedName>
        <fullName evidence="7">Transcription factor domain-containing protein</fullName>
    </recommendedName>
</protein>
<evidence type="ECO:0000313" key="5">
    <source>
        <dbReference type="EMBL" id="KAJ3256768.1"/>
    </source>
</evidence>
<dbReference type="InterPro" id="IPR050987">
    <property type="entry name" value="AtrR-like"/>
</dbReference>
<keyword evidence="6" id="KW-1185">Reference proteome</keyword>
<evidence type="ECO:0000256" key="4">
    <source>
        <dbReference type="ARBA" id="ARBA00023242"/>
    </source>
</evidence>
<dbReference type="GO" id="GO:0003677">
    <property type="term" value="F:DNA binding"/>
    <property type="evidence" value="ECO:0007669"/>
    <property type="project" value="UniProtKB-KW"/>
</dbReference>
<dbReference type="Proteomes" id="UP001210925">
    <property type="component" value="Unassembled WGS sequence"/>
</dbReference>
<keyword evidence="4" id="KW-0539">Nucleus</keyword>
<comment type="caution">
    <text evidence="5">The sequence shown here is derived from an EMBL/GenBank/DDBJ whole genome shotgun (WGS) entry which is preliminary data.</text>
</comment>
<keyword evidence="3" id="KW-0238">DNA-binding</keyword>
<reference evidence="5" key="1">
    <citation type="submission" date="2020-05" db="EMBL/GenBank/DDBJ databases">
        <title>Phylogenomic resolution of chytrid fungi.</title>
        <authorList>
            <person name="Stajich J.E."/>
            <person name="Amses K."/>
            <person name="Simmons R."/>
            <person name="Seto K."/>
            <person name="Myers J."/>
            <person name="Bonds A."/>
            <person name="Quandt C.A."/>
            <person name="Barry K."/>
            <person name="Liu P."/>
            <person name="Grigoriev I."/>
            <person name="Longcore J.E."/>
            <person name="James T.Y."/>
        </authorList>
    </citation>
    <scope>NUCLEOTIDE SEQUENCE</scope>
    <source>
        <strain evidence="5">PLAUS21</strain>
    </source>
</reference>
<dbReference type="AlphaFoldDB" id="A0AAD5UJ84"/>
<dbReference type="GO" id="GO:0003700">
    <property type="term" value="F:DNA-binding transcription factor activity"/>
    <property type="evidence" value="ECO:0007669"/>
    <property type="project" value="InterPro"/>
</dbReference>
<evidence type="ECO:0000256" key="3">
    <source>
        <dbReference type="ARBA" id="ARBA00023125"/>
    </source>
</evidence>
<dbReference type="EMBL" id="JADGKB010000046">
    <property type="protein sequence ID" value="KAJ3256768.1"/>
    <property type="molecule type" value="Genomic_DNA"/>
</dbReference>
<accession>A0AAD5UJ84</accession>
<evidence type="ECO:0000256" key="2">
    <source>
        <dbReference type="ARBA" id="ARBA00022723"/>
    </source>
</evidence>
<gene>
    <name evidence="5" type="ORF">HK103_005141</name>
</gene>
<keyword evidence="2" id="KW-0479">Metal-binding</keyword>